<keyword evidence="3" id="KW-0809">Transit peptide</keyword>
<dbReference type="GO" id="GO:0005739">
    <property type="term" value="C:mitochondrion"/>
    <property type="evidence" value="ECO:0007669"/>
    <property type="project" value="UniProtKB-SubCell"/>
</dbReference>
<evidence type="ECO:0000256" key="7">
    <source>
        <dbReference type="SAM" id="Coils"/>
    </source>
</evidence>
<reference evidence="8" key="1">
    <citation type="submission" date="2023-06" db="EMBL/GenBank/DDBJ databases">
        <authorList>
            <person name="Delattre M."/>
        </authorList>
    </citation>
    <scope>NUCLEOTIDE SEQUENCE</scope>
    <source>
        <strain evidence="8">AF72</strain>
    </source>
</reference>
<comment type="function">
    <text evidence="6">Thought to be a regulatory component of the ATP-synthesizing complex in the mitochondria.</text>
</comment>
<evidence type="ECO:0000256" key="2">
    <source>
        <dbReference type="ARBA" id="ARBA00010901"/>
    </source>
</evidence>
<name>A0AA36C7F1_9BILA</name>
<evidence type="ECO:0000256" key="5">
    <source>
        <dbReference type="ARBA" id="ARBA00023128"/>
    </source>
</evidence>
<protein>
    <recommendedName>
        <fullName evidence="6">ATPase inhibitor, mitochondrial</fullName>
    </recommendedName>
</protein>
<gene>
    <name evidence="9" type="ORF">MSPICULIGERA_LOCUS15851</name>
    <name evidence="8" type="ORF">MSPICULIGERA_LOCUS2240</name>
</gene>
<comment type="similarity">
    <text evidence="2 6">Belongs to the ATPase inhibitor family.</text>
</comment>
<feature type="non-terminal residue" evidence="8">
    <location>
        <position position="102"/>
    </location>
</feature>
<sequence length="102" mass="11086">MALRQSTACLMRTTTRVLVHGDGAGKSGGTGGSIRDAGGAFGKMEAAREGEYFHKLQQKQIDELKKHLSETVAQTEAQLKQHQEALNRHKKALADLEKAGKK</sequence>
<dbReference type="PANTHER" id="PTHR48417:SF1">
    <property type="entry name" value="ATP SYNTHASE F1 SUBUNIT EPSILON"/>
    <property type="match status" value="1"/>
</dbReference>
<dbReference type="Gene3D" id="1.20.5.500">
    <property type="entry name" value="Single helix bin"/>
    <property type="match status" value="1"/>
</dbReference>
<dbReference type="InterPro" id="IPR007648">
    <property type="entry name" value="ATPase_inhibitor_mt"/>
</dbReference>
<dbReference type="EMBL" id="CATQJA010002651">
    <property type="protein sequence ID" value="CAJ0577581.1"/>
    <property type="molecule type" value="Genomic_DNA"/>
</dbReference>
<dbReference type="AlphaFoldDB" id="A0AA36C7F1"/>
<accession>A0AA36C7F1</accession>
<evidence type="ECO:0000313" key="9">
    <source>
        <dbReference type="EMBL" id="CAJ0577581.1"/>
    </source>
</evidence>
<evidence type="ECO:0000256" key="3">
    <source>
        <dbReference type="ARBA" id="ARBA00022946"/>
    </source>
</evidence>
<dbReference type="GO" id="GO:0042030">
    <property type="term" value="F:ATPase inhibitor activity"/>
    <property type="evidence" value="ECO:0007669"/>
    <property type="project" value="InterPro"/>
</dbReference>
<dbReference type="FunFam" id="1.20.5.500:FF:000007">
    <property type="entry name" value="ATPase inhibitor, putative"/>
    <property type="match status" value="1"/>
</dbReference>
<dbReference type="EMBL" id="CATQJA010000664">
    <property type="protein sequence ID" value="CAJ0562833.1"/>
    <property type="molecule type" value="Genomic_DNA"/>
</dbReference>
<feature type="coiled-coil region" evidence="7">
    <location>
        <begin position="65"/>
        <end position="99"/>
    </location>
</feature>
<organism evidence="8 10">
    <name type="scientific">Mesorhabditis spiculigera</name>
    <dbReference type="NCBI Taxonomy" id="96644"/>
    <lineage>
        <taxon>Eukaryota</taxon>
        <taxon>Metazoa</taxon>
        <taxon>Ecdysozoa</taxon>
        <taxon>Nematoda</taxon>
        <taxon>Chromadorea</taxon>
        <taxon>Rhabditida</taxon>
        <taxon>Rhabditina</taxon>
        <taxon>Rhabditomorpha</taxon>
        <taxon>Rhabditoidea</taxon>
        <taxon>Rhabditidae</taxon>
        <taxon>Mesorhabditinae</taxon>
        <taxon>Mesorhabditis</taxon>
    </lineage>
</organism>
<evidence type="ECO:0000313" key="8">
    <source>
        <dbReference type="EMBL" id="CAJ0562833.1"/>
    </source>
</evidence>
<proteinExistence type="inferred from homology"/>
<keyword evidence="5 6" id="KW-0496">Mitochondrion</keyword>
<keyword evidence="4 7" id="KW-0175">Coiled coil</keyword>
<evidence type="ECO:0000256" key="1">
    <source>
        <dbReference type="ARBA" id="ARBA00004173"/>
    </source>
</evidence>
<evidence type="ECO:0000256" key="4">
    <source>
        <dbReference type="ARBA" id="ARBA00023054"/>
    </source>
</evidence>
<keyword evidence="10" id="KW-1185">Reference proteome</keyword>
<dbReference type="Proteomes" id="UP001177023">
    <property type="component" value="Unassembled WGS sequence"/>
</dbReference>
<comment type="caution">
    <text evidence="8">The sequence shown here is derived from an EMBL/GenBank/DDBJ whole genome shotgun (WGS) entry which is preliminary data.</text>
</comment>
<dbReference type="Pfam" id="PF04568">
    <property type="entry name" value="IATP"/>
    <property type="match status" value="1"/>
</dbReference>
<dbReference type="PANTHER" id="PTHR48417">
    <property type="entry name" value="ATP SYNTHASE F1 SUBUNIT EPSILON"/>
    <property type="match status" value="1"/>
</dbReference>
<dbReference type="SUPFAM" id="SSF64602">
    <property type="entry name" value="F1 ATPase inhibitor, IF1, C-terminal domain"/>
    <property type="match status" value="1"/>
</dbReference>
<comment type="subcellular location">
    <subcellularLocation>
        <location evidence="1 6">Mitochondrion</location>
    </subcellularLocation>
</comment>
<evidence type="ECO:0000313" key="10">
    <source>
        <dbReference type="Proteomes" id="UP001177023"/>
    </source>
</evidence>
<evidence type="ECO:0000256" key="6">
    <source>
        <dbReference type="RuleBase" id="RU368087"/>
    </source>
</evidence>